<feature type="region of interest" description="Disordered" evidence="1">
    <location>
        <begin position="685"/>
        <end position="704"/>
    </location>
</feature>
<dbReference type="InterPro" id="IPR057840">
    <property type="entry name" value="FimV_N"/>
</dbReference>
<dbReference type="KEGG" id="mela:C6568_02965"/>
<dbReference type="AlphaFoldDB" id="A0A2R3QGQ0"/>
<dbReference type="EMBL" id="CP027667">
    <property type="protein sequence ID" value="AVO50926.1"/>
    <property type="molecule type" value="Genomic_DNA"/>
</dbReference>
<dbReference type="OrthoDB" id="5298707at2"/>
<proteinExistence type="predicted"/>
<feature type="domain" description="FimV N-terminal" evidence="2">
    <location>
        <begin position="20"/>
        <end position="127"/>
    </location>
</feature>
<sequence length="891" mass="89724">MLATAALLSVGLHATDANALALGRLNVQSALGEPLRAEIDLPQITPAEAESLRVAPASPEVFRAQGAEYSSAAHSVQVQIQRRPDGSMYLRLSSPRPINDPFVDLVVDANWSSGHIVRSYTLLLDPPALRRPPAAAVAAAPQLPPPAARATPPAAEAPTRVEAPARARAPASAPPAPAAAAPASTSGGDVTVRPGDTAGRIAAAHRPAGASLDQMLVAMMRGNPDAFIQGNVNRLRAGAVLQMPDATQAQATPAAEARRIVAAQSRDFNEFRRRLAGAAPASATGAADRSASGSVQAQVQDSQASAAAPDRLTLSKGSVSAGRADDQLARGKQANQDAERMAELSRNISELNQLSNSSAAKAGAGAPAAPAAPAASSAGGLAVPAPDAVPPAAPAAEPAASTPAEAPAAAAPALADAPQAAASGAEAPAPAVDGPAAAPAPRPAPAAPLDIEEPSFLASLADDPLLAGAALALLLALIGYGGWRVAQRRRAETAVDSSFMDSRKGPDSFFGASGGQRVDTASSALSTGASSSMAYSPSQLDAGDVDPVAEADVYLAYGRDLQAEEILKEAQRHQPERVSIPVKLAEIHAKRQDRRALEVAAGDVLRLTGGKGPDWFRVAELGRTLDPTNSLYQPGAAATAAGVGAAGAAAIAAAAVPLADAASEAPAAPESELPNLDLDLDFDLDLHEAPPAPPAAASPFTAAAAAQTQMQEAVAAARDAAPPTADMDLDLGDLELPEGSWEASRPPAETADPALDAAPVATEPSPLDLDDIGLTFADSSPAPLVDSGAPASGSAPLEFDLGDLSLDLGAPSEPAPLDQATTLASELLNTAPAPVSGQAIPDDPMATKLALAEEFQAIGDSEGARALVEEVLAESTGELRTRAQRLLAQLG</sequence>
<dbReference type="Pfam" id="PF25800">
    <property type="entry name" value="FimV_N"/>
    <property type="match status" value="1"/>
</dbReference>
<evidence type="ECO:0000256" key="1">
    <source>
        <dbReference type="SAM" id="MobiDB-lite"/>
    </source>
</evidence>
<dbReference type="Proteomes" id="UP000237925">
    <property type="component" value="Chromosome"/>
</dbReference>
<evidence type="ECO:0000259" key="2">
    <source>
        <dbReference type="Pfam" id="PF25800"/>
    </source>
</evidence>
<feature type="region of interest" description="Disordered" evidence="1">
    <location>
        <begin position="713"/>
        <end position="732"/>
    </location>
</feature>
<dbReference type="InterPro" id="IPR036779">
    <property type="entry name" value="LysM_dom_sf"/>
</dbReference>
<dbReference type="NCBIfam" id="TIGR03505">
    <property type="entry name" value="FimV_core"/>
    <property type="match status" value="1"/>
</dbReference>
<evidence type="ECO:0000313" key="4">
    <source>
        <dbReference type="Proteomes" id="UP000237925"/>
    </source>
</evidence>
<organism evidence="3 4">
    <name type="scientific">Melaminivora suipulveris</name>
    <dbReference type="NCBI Taxonomy" id="2109913"/>
    <lineage>
        <taxon>Bacteria</taxon>
        <taxon>Pseudomonadati</taxon>
        <taxon>Pseudomonadota</taxon>
        <taxon>Betaproteobacteria</taxon>
        <taxon>Burkholderiales</taxon>
        <taxon>Comamonadaceae</taxon>
        <taxon>Melaminivora</taxon>
    </lineage>
</organism>
<dbReference type="InterPro" id="IPR038440">
    <property type="entry name" value="FimV_C_sf"/>
</dbReference>
<feature type="region of interest" description="Disordered" evidence="1">
    <location>
        <begin position="136"/>
        <end position="195"/>
    </location>
</feature>
<dbReference type="InterPro" id="IPR020011">
    <property type="entry name" value="FimV_C"/>
</dbReference>
<feature type="region of interest" description="Disordered" evidence="1">
    <location>
        <begin position="361"/>
        <end position="447"/>
    </location>
</feature>
<feature type="compositionally biased region" description="Low complexity" evidence="1">
    <location>
        <begin position="279"/>
        <end position="308"/>
    </location>
</feature>
<keyword evidence="4" id="KW-1185">Reference proteome</keyword>
<dbReference type="Gene3D" id="1.20.58.2200">
    <property type="match status" value="1"/>
</dbReference>
<feature type="compositionally biased region" description="Low complexity" evidence="1">
    <location>
        <begin position="148"/>
        <end position="171"/>
    </location>
</feature>
<feature type="compositionally biased region" description="Low complexity" evidence="1">
    <location>
        <begin position="361"/>
        <end position="386"/>
    </location>
</feature>
<evidence type="ECO:0000313" key="3">
    <source>
        <dbReference type="EMBL" id="AVO50926.1"/>
    </source>
</evidence>
<accession>A0A2R3QGQ0</accession>
<dbReference type="NCBIfam" id="TIGR03504">
    <property type="entry name" value="FimV_Cterm"/>
    <property type="match status" value="1"/>
</dbReference>
<feature type="compositionally biased region" description="Low complexity" evidence="1">
    <location>
        <begin position="713"/>
        <end position="726"/>
    </location>
</feature>
<protein>
    <recommendedName>
        <fullName evidence="2">FimV N-terminal domain-containing protein</fullName>
    </recommendedName>
</protein>
<dbReference type="Gene3D" id="3.10.350.10">
    <property type="entry name" value="LysM domain"/>
    <property type="match status" value="1"/>
</dbReference>
<feature type="compositionally biased region" description="Low complexity" evidence="1">
    <location>
        <begin position="394"/>
        <end position="437"/>
    </location>
</feature>
<dbReference type="InterPro" id="IPR020012">
    <property type="entry name" value="LysM_FimV"/>
</dbReference>
<feature type="region of interest" description="Disordered" evidence="1">
    <location>
        <begin position="279"/>
        <end position="342"/>
    </location>
</feature>
<reference evidence="3 4" key="1">
    <citation type="submission" date="2018-03" db="EMBL/GenBank/DDBJ databases">
        <title>Genome sequencing of Melaminivora sp.</title>
        <authorList>
            <person name="Kim S.-J."/>
            <person name="Heo J."/>
            <person name="Ahn J.-H."/>
            <person name="Kwon S.-W."/>
        </authorList>
    </citation>
    <scope>NUCLEOTIDE SEQUENCE [LARGE SCALE GENOMIC DNA]</scope>
    <source>
        <strain evidence="3 4">SC2-9</strain>
    </source>
</reference>
<gene>
    <name evidence="3" type="ORF">C6568_02965</name>
</gene>
<name>A0A2R3QGQ0_9BURK</name>